<dbReference type="InterPro" id="IPR029063">
    <property type="entry name" value="SAM-dependent_MTases_sf"/>
</dbReference>
<dbReference type="PANTHER" id="PTHR34203">
    <property type="entry name" value="METHYLTRANSFERASE, FKBM FAMILY PROTEIN"/>
    <property type="match status" value="1"/>
</dbReference>
<dbReference type="GO" id="GO:0008168">
    <property type="term" value="F:methyltransferase activity"/>
    <property type="evidence" value="ECO:0007669"/>
    <property type="project" value="UniProtKB-KW"/>
</dbReference>
<dbReference type="EMBL" id="JACSQJ010000005">
    <property type="protein sequence ID" value="MBD7988325.1"/>
    <property type="molecule type" value="Genomic_DNA"/>
</dbReference>
<keyword evidence="2" id="KW-0489">Methyltransferase</keyword>
<keyword evidence="3" id="KW-1185">Reference proteome</keyword>
<dbReference type="Proteomes" id="UP000647183">
    <property type="component" value="Unassembled WGS sequence"/>
</dbReference>
<evidence type="ECO:0000259" key="1">
    <source>
        <dbReference type="Pfam" id="PF05050"/>
    </source>
</evidence>
<dbReference type="InterPro" id="IPR052514">
    <property type="entry name" value="SAM-dependent_MTase"/>
</dbReference>
<gene>
    <name evidence="2" type="ORF">H9645_09825</name>
</gene>
<dbReference type="PANTHER" id="PTHR34203:SF15">
    <property type="entry name" value="SLL1173 PROTEIN"/>
    <property type="match status" value="1"/>
</dbReference>
<feature type="domain" description="Methyltransferase FkbM" evidence="1">
    <location>
        <begin position="51"/>
        <end position="211"/>
    </location>
</feature>
<accession>A0ABR8UJX8</accession>
<dbReference type="SUPFAM" id="SSF53335">
    <property type="entry name" value="S-adenosyl-L-methionine-dependent methyltransferases"/>
    <property type="match status" value="1"/>
</dbReference>
<name>A0ABR8UJX8_9GAMM</name>
<sequence>MNSHKIACIPGDDIGDNLIAHGWYEDMLLRAIFDGLLRNERDQFLAGVALDVGANIGNHSIWFSKLFARVVAFEPNPICWRILEANLLLNDISTVVLVRSGLSDQNARASFYMNGEGNIGNSGVNADLVKNASTKFEVDLVVGDVALNQDVLGSLPVRLLKIDVEGHEISVLKGLSGVLREHHPIVLFESHGATGATGSDEVVRFLKEHGFGHFYVIERDRPQLASKLLRGIRRAFKGERLIARSVARPEDRPHGLVIASCRNLIATGDQDRKEVTL</sequence>
<dbReference type="Pfam" id="PF05050">
    <property type="entry name" value="Methyltransf_21"/>
    <property type="match status" value="1"/>
</dbReference>
<reference evidence="2 3" key="1">
    <citation type="submission" date="2020-08" db="EMBL/GenBank/DDBJ databases">
        <title>A Genomic Blueprint of the Chicken Gut Microbiome.</title>
        <authorList>
            <person name="Gilroy R."/>
            <person name="Ravi A."/>
            <person name="Getino M."/>
            <person name="Pursley I."/>
            <person name="Horton D.L."/>
            <person name="Alikhan N.-F."/>
            <person name="Baker D."/>
            <person name="Gharbi K."/>
            <person name="Hall N."/>
            <person name="Watson M."/>
            <person name="Adriaenssens E.M."/>
            <person name="Foster-Nyarko E."/>
            <person name="Jarju S."/>
            <person name="Secka A."/>
            <person name="Antonio M."/>
            <person name="Oren A."/>
            <person name="Chaudhuri R."/>
            <person name="La Ragione R.M."/>
            <person name="Hildebrand F."/>
            <person name="Pallen M.J."/>
        </authorList>
    </citation>
    <scope>NUCLEOTIDE SEQUENCE [LARGE SCALE GENOMIC DNA]</scope>
    <source>
        <strain evidence="2 3">Sa2BVA3</strain>
    </source>
</reference>
<evidence type="ECO:0000313" key="3">
    <source>
        <dbReference type="Proteomes" id="UP000647183"/>
    </source>
</evidence>
<keyword evidence="2" id="KW-0808">Transferase</keyword>
<protein>
    <submittedName>
        <fullName evidence="2">FkbM family methyltransferase</fullName>
    </submittedName>
</protein>
<organism evidence="2 3">
    <name type="scientific">Luteimonas colneyensis</name>
    <dbReference type="NCBI Taxonomy" id="2762230"/>
    <lineage>
        <taxon>Bacteria</taxon>
        <taxon>Pseudomonadati</taxon>
        <taxon>Pseudomonadota</taxon>
        <taxon>Gammaproteobacteria</taxon>
        <taxon>Lysobacterales</taxon>
        <taxon>Lysobacteraceae</taxon>
        <taxon>Luteimonas</taxon>
    </lineage>
</organism>
<dbReference type="InterPro" id="IPR006342">
    <property type="entry name" value="FkbM_mtfrase"/>
</dbReference>
<dbReference type="Gene3D" id="3.40.50.150">
    <property type="entry name" value="Vaccinia Virus protein VP39"/>
    <property type="match status" value="1"/>
</dbReference>
<comment type="caution">
    <text evidence="2">The sequence shown here is derived from an EMBL/GenBank/DDBJ whole genome shotgun (WGS) entry which is preliminary data.</text>
</comment>
<dbReference type="GO" id="GO:0032259">
    <property type="term" value="P:methylation"/>
    <property type="evidence" value="ECO:0007669"/>
    <property type="project" value="UniProtKB-KW"/>
</dbReference>
<evidence type="ECO:0000313" key="2">
    <source>
        <dbReference type="EMBL" id="MBD7988325.1"/>
    </source>
</evidence>
<dbReference type="NCBIfam" id="TIGR01444">
    <property type="entry name" value="fkbM_fam"/>
    <property type="match status" value="1"/>
</dbReference>
<proteinExistence type="predicted"/>